<gene>
    <name evidence="1" type="ORF">HUW48_15110</name>
</gene>
<dbReference type="AlphaFoldDB" id="A0A7L7L8X9"/>
<name>A0A7L7L8X9_9BACT</name>
<proteinExistence type="predicted"/>
<keyword evidence="2" id="KW-1185">Reference proteome</keyword>
<sequence length="105" mass="12501">MNMSPKLFITLLVYLHEGEEESFLKYEDQVLPLLPKYNGELLYRIRPEKINFVQTPTEYPYELQLLSFSSAQDFENYRQDKERLSHAPLFQKSIRKVLLLQSQSS</sequence>
<accession>A0A7L7L8X9</accession>
<dbReference type="EMBL" id="CP055153">
    <property type="protein sequence ID" value="QMU29280.1"/>
    <property type="molecule type" value="Genomic_DNA"/>
</dbReference>
<evidence type="ECO:0000313" key="2">
    <source>
        <dbReference type="Proteomes" id="UP000514509"/>
    </source>
</evidence>
<protein>
    <submittedName>
        <fullName evidence="1">DUF1330 domain-containing protein</fullName>
    </submittedName>
</protein>
<organism evidence="1 2">
    <name type="scientific">Adhaeribacter radiodurans</name>
    <dbReference type="NCBI Taxonomy" id="2745197"/>
    <lineage>
        <taxon>Bacteria</taxon>
        <taxon>Pseudomonadati</taxon>
        <taxon>Bacteroidota</taxon>
        <taxon>Cytophagia</taxon>
        <taxon>Cytophagales</taxon>
        <taxon>Hymenobacteraceae</taxon>
        <taxon>Adhaeribacter</taxon>
    </lineage>
</organism>
<reference evidence="1 2" key="1">
    <citation type="submission" date="2020-08" db="EMBL/GenBank/DDBJ databases">
        <title>Adhaeribacter dokdonensis sp. nov., isolated from the rhizosphere of Elymus tsukushiensis, a plant native to the Dokdo Islands, Republic of Korea.</title>
        <authorList>
            <person name="Ghim S.Y."/>
        </authorList>
    </citation>
    <scope>NUCLEOTIDE SEQUENCE [LARGE SCALE GENOMIC DNA]</scope>
    <source>
        <strain evidence="1 2">KUDC8001</strain>
    </source>
</reference>
<evidence type="ECO:0000313" key="1">
    <source>
        <dbReference type="EMBL" id="QMU29280.1"/>
    </source>
</evidence>
<dbReference type="Proteomes" id="UP000514509">
    <property type="component" value="Chromosome"/>
</dbReference>
<dbReference type="KEGG" id="add:HUW48_15110"/>